<keyword evidence="10 13" id="KW-0472">Membrane</keyword>
<evidence type="ECO:0000256" key="8">
    <source>
        <dbReference type="ARBA" id="ARBA00022840"/>
    </source>
</evidence>
<name>A0A286GS21_9BACT</name>
<evidence type="ECO:0000256" key="13">
    <source>
        <dbReference type="SAM" id="Phobius"/>
    </source>
</evidence>
<evidence type="ECO:0000256" key="2">
    <source>
        <dbReference type="ARBA" id="ARBA00008883"/>
    </source>
</evidence>
<keyword evidence="11" id="KW-0829">Tyrosine-protein kinase</keyword>
<comment type="similarity">
    <text evidence="2">Belongs to the etk/wzc family.</text>
</comment>
<keyword evidence="5 13" id="KW-0812">Transmembrane</keyword>
<dbReference type="Gene3D" id="3.40.50.300">
    <property type="entry name" value="P-loop containing nucleotide triphosphate hydrolases"/>
    <property type="match status" value="1"/>
</dbReference>
<dbReference type="Pfam" id="PF13807">
    <property type="entry name" value="GNVR"/>
    <property type="match status" value="1"/>
</dbReference>
<accession>A0A286GS21</accession>
<sequence length="777" mass="87448">MANTYNSYQDYELETPINVRALVTRYLRNWPWFILSILMMLAAAYVYLLYQAPIFNIKASLLIKDEKKGMNQESMMKELDLFTTSKVVENEIEILKSFTIMDRVVTRLGLDVRYYTPTKTIDREIYKQAPIRLLVEKPADTKPEEPLEITFADSKTAKINGKPYPLNQSIRTPYGQVRILTLKPVSAQDGPIRVMTADHNQTVERYLGHLTVEPTSKQATVLLMSLQDAVPDKGIAILNQIINEYNKEAVIDKNKEASNTLSFIEERLMLISGELSTVEKEVETYKSTEGITDLGLQSQTFLATVKENDMQLNEVDIRLSGLAEIERYVRKQGPEKSFAPATLGLSDPILLGLLTKVSELELKRDEVSRTMSGNSPVLLALDSQIKTIKERINENIQTIRQQLTSNRTQLVAKGNRMEKMIRTVPGKERALLNITRQQGIKNGLYTYLLQKREETALSAASAIPDSRTVDAARAGSGPVKPVKMNIFAIFCLIGLLVPVGFITAKDSLNNRVMHRTDVEDVTQVPILGEVVRSQEVLADSVVFKPRLQSVIGEQIRILRTNLHFLRSDPANPQVVLFTSSISGEGKSFLSLNLGASLAMVDNKTVILEMDLRKPKLHNSLKMENQTGLSNYLIGEATIDELLRPIAGIDNYFIITAGPIPPNPAELLSSPRLGKLFEELKERFDYILVDSPPIGLVTDSQLIAPYADATLFLVRHDHTPKNAIKMVEILFKEHRFQRLNIILNGVGEGESYYYNYSYNYGHYYDGGTKKNWLGQSKA</sequence>
<keyword evidence="4" id="KW-0808">Transferase</keyword>
<dbReference type="GO" id="GO:0005886">
    <property type="term" value="C:plasma membrane"/>
    <property type="evidence" value="ECO:0007669"/>
    <property type="project" value="UniProtKB-SubCell"/>
</dbReference>
<evidence type="ECO:0000256" key="9">
    <source>
        <dbReference type="ARBA" id="ARBA00022989"/>
    </source>
</evidence>
<dbReference type="Pfam" id="PF02706">
    <property type="entry name" value="Wzz"/>
    <property type="match status" value="1"/>
</dbReference>
<dbReference type="InterPro" id="IPR003856">
    <property type="entry name" value="LPS_length_determ_N"/>
</dbReference>
<evidence type="ECO:0000256" key="10">
    <source>
        <dbReference type="ARBA" id="ARBA00023136"/>
    </source>
</evidence>
<proteinExistence type="inferred from homology"/>
<dbReference type="GO" id="GO:0004713">
    <property type="term" value="F:protein tyrosine kinase activity"/>
    <property type="evidence" value="ECO:0007669"/>
    <property type="project" value="UniProtKB-KW"/>
</dbReference>
<comment type="catalytic activity">
    <reaction evidence="12">
        <text>L-tyrosyl-[protein] + ATP = O-phospho-L-tyrosyl-[protein] + ADP + H(+)</text>
        <dbReference type="Rhea" id="RHEA:10596"/>
        <dbReference type="Rhea" id="RHEA-COMP:10136"/>
        <dbReference type="Rhea" id="RHEA-COMP:20101"/>
        <dbReference type="ChEBI" id="CHEBI:15378"/>
        <dbReference type="ChEBI" id="CHEBI:30616"/>
        <dbReference type="ChEBI" id="CHEBI:46858"/>
        <dbReference type="ChEBI" id="CHEBI:61978"/>
        <dbReference type="ChEBI" id="CHEBI:456216"/>
    </reaction>
</comment>
<keyword evidence="17" id="KW-1185">Reference proteome</keyword>
<evidence type="ECO:0000256" key="4">
    <source>
        <dbReference type="ARBA" id="ARBA00022679"/>
    </source>
</evidence>
<dbReference type="OrthoDB" id="9794577at2"/>
<keyword evidence="9 13" id="KW-1133">Transmembrane helix</keyword>
<gene>
    <name evidence="16" type="ORF">SAMN06269250_6030</name>
</gene>
<dbReference type="NCBIfam" id="TIGR01007">
    <property type="entry name" value="eps_fam"/>
    <property type="match status" value="1"/>
</dbReference>
<reference evidence="17" key="1">
    <citation type="submission" date="2017-09" db="EMBL/GenBank/DDBJ databases">
        <authorList>
            <person name="Varghese N."/>
            <person name="Submissions S."/>
        </authorList>
    </citation>
    <scope>NUCLEOTIDE SEQUENCE [LARGE SCALE GENOMIC DNA]</scope>
    <source>
        <strain evidence="17">DSM 29961</strain>
    </source>
</reference>
<keyword evidence="8" id="KW-0067">ATP-binding</keyword>
<dbReference type="SUPFAM" id="SSF52540">
    <property type="entry name" value="P-loop containing nucleoside triphosphate hydrolases"/>
    <property type="match status" value="1"/>
</dbReference>
<evidence type="ECO:0000256" key="6">
    <source>
        <dbReference type="ARBA" id="ARBA00022741"/>
    </source>
</evidence>
<dbReference type="PANTHER" id="PTHR32309:SF13">
    <property type="entry name" value="FERRIC ENTEROBACTIN TRANSPORT PROTEIN FEPE"/>
    <property type="match status" value="1"/>
</dbReference>
<dbReference type="GO" id="GO:0005524">
    <property type="term" value="F:ATP binding"/>
    <property type="evidence" value="ECO:0007669"/>
    <property type="project" value="UniProtKB-KW"/>
</dbReference>
<keyword evidence="3" id="KW-1003">Cell membrane</keyword>
<comment type="subcellular location">
    <subcellularLocation>
        <location evidence="1">Cell membrane</location>
        <topology evidence="1">Multi-pass membrane protein</topology>
    </subcellularLocation>
</comment>
<evidence type="ECO:0000256" key="3">
    <source>
        <dbReference type="ARBA" id="ARBA00022475"/>
    </source>
</evidence>
<keyword evidence="6" id="KW-0547">Nucleotide-binding</keyword>
<feature type="domain" description="Tyrosine-protein kinase G-rich" evidence="15">
    <location>
        <begin position="428"/>
        <end position="505"/>
    </location>
</feature>
<evidence type="ECO:0000256" key="11">
    <source>
        <dbReference type="ARBA" id="ARBA00023137"/>
    </source>
</evidence>
<evidence type="ECO:0000313" key="17">
    <source>
        <dbReference type="Proteomes" id="UP000219452"/>
    </source>
</evidence>
<dbReference type="CDD" id="cd05387">
    <property type="entry name" value="BY-kinase"/>
    <property type="match status" value="1"/>
</dbReference>
<keyword evidence="7" id="KW-0418">Kinase</keyword>
<feature type="transmembrane region" description="Helical" evidence="13">
    <location>
        <begin position="30"/>
        <end position="50"/>
    </location>
</feature>
<dbReference type="Proteomes" id="UP000219452">
    <property type="component" value="Unassembled WGS sequence"/>
</dbReference>
<dbReference type="RefSeq" id="WP_097131188.1">
    <property type="nucleotide sequence ID" value="NZ_OCNH01000008.1"/>
</dbReference>
<dbReference type="AlphaFoldDB" id="A0A286GS21"/>
<dbReference type="InterPro" id="IPR027417">
    <property type="entry name" value="P-loop_NTPase"/>
</dbReference>
<dbReference type="FunFam" id="3.40.50.300:FF:000527">
    <property type="entry name" value="Tyrosine-protein kinase etk"/>
    <property type="match status" value="1"/>
</dbReference>
<dbReference type="InterPro" id="IPR005702">
    <property type="entry name" value="Wzc-like_C"/>
</dbReference>
<dbReference type="InterPro" id="IPR032807">
    <property type="entry name" value="GNVR"/>
</dbReference>
<protein>
    <submittedName>
        <fullName evidence="16">Capsular exopolysaccharide family</fullName>
    </submittedName>
</protein>
<organism evidence="16 17">
    <name type="scientific">Spirosoma fluviale</name>
    <dbReference type="NCBI Taxonomy" id="1597977"/>
    <lineage>
        <taxon>Bacteria</taxon>
        <taxon>Pseudomonadati</taxon>
        <taxon>Bacteroidota</taxon>
        <taxon>Cytophagia</taxon>
        <taxon>Cytophagales</taxon>
        <taxon>Cytophagaceae</taxon>
        <taxon>Spirosoma</taxon>
    </lineage>
</organism>
<evidence type="ECO:0000256" key="12">
    <source>
        <dbReference type="ARBA" id="ARBA00053015"/>
    </source>
</evidence>
<evidence type="ECO:0000259" key="15">
    <source>
        <dbReference type="Pfam" id="PF13807"/>
    </source>
</evidence>
<evidence type="ECO:0000256" key="5">
    <source>
        <dbReference type="ARBA" id="ARBA00022692"/>
    </source>
</evidence>
<evidence type="ECO:0000313" key="16">
    <source>
        <dbReference type="EMBL" id="SOD98333.1"/>
    </source>
</evidence>
<evidence type="ECO:0000256" key="7">
    <source>
        <dbReference type="ARBA" id="ARBA00022777"/>
    </source>
</evidence>
<dbReference type="InterPro" id="IPR050445">
    <property type="entry name" value="Bact_polysacc_biosynth/exp"/>
</dbReference>
<dbReference type="PANTHER" id="PTHR32309">
    <property type="entry name" value="TYROSINE-PROTEIN KINASE"/>
    <property type="match status" value="1"/>
</dbReference>
<feature type="domain" description="Polysaccharide chain length determinant N-terminal" evidence="14">
    <location>
        <begin position="17"/>
        <end position="107"/>
    </location>
</feature>
<evidence type="ECO:0000259" key="14">
    <source>
        <dbReference type="Pfam" id="PF02706"/>
    </source>
</evidence>
<evidence type="ECO:0000256" key="1">
    <source>
        <dbReference type="ARBA" id="ARBA00004651"/>
    </source>
</evidence>
<dbReference type="EMBL" id="OCNH01000008">
    <property type="protein sequence ID" value="SOD98333.1"/>
    <property type="molecule type" value="Genomic_DNA"/>
</dbReference>
<dbReference type="GO" id="GO:0042802">
    <property type="term" value="F:identical protein binding"/>
    <property type="evidence" value="ECO:0007669"/>
    <property type="project" value="UniProtKB-ARBA"/>
</dbReference>